<dbReference type="PANTHER" id="PTHR48081">
    <property type="entry name" value="AB HYDROLASE SUPERFAMILY PROTEIN C4A8.06C"/>
    <property type="match status" value="1"/>
</dbReference>
<evidence type="ECO:0000313" key="4">
    <source>
        <dbReference type="EMBL" id="MBB5136819.1"/>
    </source>
</evidence>
<sequence length="321" mass="34069">MPSKTHDLLVTMFREARDRSPAERPSIEAEREQSHAYDDAYRPVPGVTDEEFDGSAPGTRLMTPDGARDDLAIVHIHGGGFRAGSAKAVRALAAQVALGTGARVLLPEYRLAPEHPYPAALDDCEAAYERVQALFPEARVVVAGESAGANLAAALLMRRRDAGDTRALAGALFSGVFDLRPENYTSGSWVTNTETDLLLNPGLGPTMTADYLAGHSPEDGYVSPAIADLAGLPPLFIQVSSAELLLDDSLALAANAARSGVHVELEVWPHMQHVWQAATGFLPEATEAVERAVAFVRRVAEGRVVDGAVLSGGPASLEEVM</sequence>
<keyword evidence="5" id="KW-1185">Reference proteome</keyword>
<dbReference type="InterPro" id="IPR029058">
    <property type="entry name" value="AB_hydrolase_fold"/>
</dbReference>
<evidence type="ECO:0000259" key="3">
    <source>
        <dbReference type="Pfam" id="PF07859"/>
    </source>
</evidence>
<dbReference type="Gene3D" id="3.40.50.1820">
    <property type="entry name" value="alpha/beta hydrolase"/>
    <property type="match status" value="1"/>
</dbReference>
<dbReference type="RefSeq" id="WP_221337006.1">
    <property type="nucleotide sequence ID" value="NZ_BAABIX010000008.1"/>
</dbReference>
<dbReference type="InterPro" id="IPR050300">
    <property type="entry name" value="GDXG_lipolytic_enzyme"/>
</dbReference>
<name>A0A840PCV8_9ACTN</name>
<proteinExistence type="predicted"/>
<evidence type="ECO:0000313" key="5">
    <source>
        <dbReference type="Proteomes" id="UP000578449"/>
    </source>
</evidence>
<comment type="caution">
    <text evidence="4">The sequence shown here is derived from an EMBL/GenBank/DDBJ whole genome shotgun (WGS) entry which is preliminary data.</text>
</comment>
<accession>A0A840PCV8</accession>
<evidence type="ECO:0000256" key="2">
    <source>
        <dbReference type="SAM" id="MobiDB-lite"/>
    </source>
</evidence>
<protein>
    <submittedName>
        <fullName evidence="4">Acetyl esterase/lipase</fullName>
    </submittedName>
</protein>
<feature type="compositionally biased region" description="Basic and acidic residues" evidence="2">
    <location>
        <begin position="16"/>
        <end position="41"/>
    </location>
</feature>
<keyword evidence="1" id="KW-0378">Hydrolase</keyword>
<organism evidence="4 5">
    <name type="scientific">Thermocatellispora tengchongensis</name>
    <dbReference type="NCBI Taxonomy" id="1073253"/>
    <lineage>
        <taxon>Bacteria</taxon>
        <taxon>Bacillati</taxon>
        <taxon>Actinomycetota</taxon>
        <taxon>Actinomycetes</taxon>
        <taxon>Streptosporangiales</taxon>
        <taxon>Streptosporangiaceae</taxon>
        <taxon>Thermocatellispora</taxon>
    </lineage>
</organism>
<evidence type="ECO:0000256" key="1">
    <source>
        <dbReference type="ARBA" id="ARBA00022801"/>
    </source>
</evidence>
<feature type="region of interest" description="Disordered" evidence="2">
    <location>
        <begin position="16"/>
        <end position="64"/>
    </location>
</feature>
<dbReference type="PANTHER" id="PTHR48081:SF8">
    <property type="entry name" value="ALPHA_BETA HYDROLASE FOLD-3 DOMAIN-CONTAINING PROTEIN-RELATED"/>
    <property type="match status" value="1"/>
</dbReference>
<dbReference type="Pfam" id="PF07859">
    <property type="entry name" value="Abhydrolase_3"/>
    <property type="match status" value="1"/>
</dbReference>
<gene>
    <name evidence="4" type="ORF">HNP84_006570</name>
</gene>
<dbReference type="InterPro" id="IPR013094">
    <property type="entry name" value="AB_hydrolase_3"/>
</dbReference>
<feature type="domain" description="Alpha/beta hydrolase fold-3" evidence="3">
    <location>
        <begin position="73"/>
        <end position="276"/>
    </location>
</feature>
<dbReference type="GO" id="GO:0016787">
    <property type="term" value="F:hydrolase activity"/>
    <property type="evidence" value="ECO:0007669"/>
    <property type="project" value="UniProtKB-KW"/>
</dbReference>
<dbReference type="AlphaFoldDB" id="A0A840PCV8"/>
<dbReference type="EMBL" id="JACHGN010000015">
    <property type="protein sequence ID" value="MBB5136819.1"/>
    <property type="molecule type" value="Genomic_DNA"/>
</dbReference>
<dbReference type="SUPFAM" id="SSF53474">
    <property type="entry name" value="alpha/beta-Hydrolases"/>
    <property type="match status" value="1"/>
</dbReference>
<dbReference type="Proteomes" id="UP000578449">
    <property type="component" value="Unassembled WGS sequence"/>
</dbReference>
<reference evidence="4 5" key="1">
    <citation type="submission" date="2020-08" db="EMBL/GenBank/DDBJ databases">
        <title>Genomic Encyclopedia of Type Strains, Phase IV (KMG-IV): sequencing the most valuable type-strain genomes for metagenomic binning, comparative biology and taxonomic classification.</title>
        <authorList>
            <person name="Goeker M."/>
        </authorList>
    </citation>
    <scope>NUCLEOTIDE SEQUENCE [LARGE SCALE GENOMIC DNA]</scope>
    <source>
        <strain evidence="4 5">DSM 45615</strain>
    </source>
</reference>